<dbReference type="Proteomes" id="UP000309997">
    <property type="component" value="Unassembled WGS sequence"/>
</dbReference>
<gene>
    <name evidence="1" type="ORF">D5086_033574</name>
</gene>
<organism evidence="1 2">
    <name type="scientific">Populus alba</name>
    <name type="common">White poplar</name>
    <dbReference type="NCBI Taxonomy" id="43335"/>
    <lineage>
        <taxon>Eukaryota</taxon>
        <taxon>Viridiplantae</taxon>
        <taxon>Streptophyta</taxon>
        <taxon>Embryophyta</taxon>
        <taxon>Tracheophyta</taxon>
        <taxon>Spermatophyta</taxon>
        <taxon>Magnoliopsida</taxon>
        <taxon>eudicotyledons</taxon>
        <taxon>Gunneridae</taxon>
        <taxon>Pentapetalae</taxon>
        <taxon>rosids</taxon>
        <taxon>fabids</taxon>
        <taxon>Malpighiales</taxon>
        <taxon>Salicaceae</taxon>
        <taxon>Saliceae</taxon>
        <taxon>Populus</taxon>
    </lineage>
</organism>
<reference evidence="1 2" key="1">
    <citation type="journal article" date="2024" name="Plant Biotechnol. J.">
        <title>Genome and CRISPR/Cas9 system of a widespread forest tree (Populus alba) in the world.</title>
        <authorList>
            <person name="Liu Y.J."/>
            <person name="Jiang P.F."/>
            <person name="Han X.M."/>
            <person name="Li X.Y."/>
            <person name="Wang H.M."/>
            <person name="Wang Y.J."/>
            <person name="Wang X.X."/>
            <person name="Zeng Q.Y."/>
        </authorList>
    </citation>
    <scope>NUCLEOTIDE SEQUENCE [LARGE SCALE GENOMIC DNA]</scope>
    <source>
        <strain evidence="2">cv. PAL-ZL1</strain>
    </source>
</reference>
<name>A0ACC4AH56_POPAL</name>
<evidence type="ECO:0000313" key="2">
    <source>
        <dbReference type="Proteomes" id="UP000309997"/>
    </source>
</evidence>
<dbReference type="EMBL" id="RCHU02000019">
    <property type="protein sequence ID" value="KAL3565528.1"/>
    <property type="molecule type" value="Genomic_DNA"/>
</dbReference>
<comment type="caution">
    <text evidence="1">The sequence shown here is derived from an EMBL/GenBank/DDBJ whole genome shotgun (WGS) entry which is preliminary data.</text>
</comment>
<keyword evidence="2" id="KW-1185">Reference proteome</keyword>
<protein>
    <submittedName>
        <fullName evidence="1">Uncharacterized protein</fullName>
    </submittedName>
</protein>
<proteinExistence type="predicted"/>
<sequence>MAEKTDVNAKWDACLDLSVRRVVYSSLAGAFGGLLLFRITCKDGMSQENIKCSQGVNTSEYSQCSCFSGFSVYHCVLHSFCLLYLDNLSLSTHGSKTFSRIMTKMMARNEKCYMKLSSSCLVTDQNFLKNEIAVKEESQGSVATGPKCSRLTKSTRESKRSPTQIFADFDEHHGYYHYGTIAYAREIVQNIWNALVMTCKEGVEPGSAQATVVPGWHSSLH</sequence>
<evidence type="ECO:0000313" key="1">
    <source>
        <dbReference type="EMBL" id="KAL3565528.1"/>
    </source>
</evidence>
<accession>A0ACC4AH56</accession>